<comment type="caution">
    <text evidence="3">The sequence shown here is derived from an EMBL/GenBank/DDBJ whole genome shotgun (WGS) entry which is preliminary data.</text>
</comment>
<dbReference type="Proteomes" id="UP000237797">
    <property type="component" value="Unassembled WGS sequence"/>
</dbReference>
<name>A0A2T0LGL1_9BACL</name>
<reference evidence="3 4" key="1">
    <citation type="submission" date="2018-03" db="EMBL/GenBank/DDBJ databases">
        <title>Genomic Encyclopedia of Archaeal and Bacterial Type Strains, Phase II (KMG-II): from individual species to whole genera.</title>
        <authorList>
            <person name="Goeker M."/>
        </authorList>
    </citation>
    <scope>NUCLEOTIDE SEQUENCE [LARGE SCALE GENOMIC DNA]</scope>
    <source>
        <strain evidence="3 4">DSM 44946</strain>
    </source>
</reference>
<dbReference type="AlphaFoldDB" id="A0A2T0LGL1"/>
<dbReference type="Pfam" id="PF07687">
    <property type="entry name" value="M20_dimer"/>
    <property type="match status" value="1"/>
</dbReference>
<dbReference type="InterPro" id="IPR036264">
    <property type="entry name" value="Bact_exopeptidase_dim_dom"/>
</dbReference>
<feature type="domain" description="Peptidase M20 dimerisation" evidence="2">
    <location>
        <begin position="176"/>
        <end position="247"/>
    </location>
</feature>
<dbReference type="SUPFAM" id="SSF53187">
    <property type="entry name" value="Zn-dependent exopeptidases"/>
    <property type="match status" value="1"/>
</dbReference>
<sequence>MNPAVKKLEPIIMEIFQHLHNHPEISWQEYGTTSYVAGLLERHGYRTRRFEDCTGVVGEIGSGRPVVALRADMDALWQEVDGRFQANHSCGHDAHMTMVLGTILLFQRMGYYPPGTFRVIFQPAEEKGTGALRMVEKQVIRDADYLYGVHLRPVQELKNGTAAPAILHGAARFITGEIIGSEAHAARPHLGINTIEVGASFVQELSRIRLDPMVPHSVKMTRFTAGSESGNIIPGRARFSLDLRAQTNRIMDGTDFARSPHREKFGALAPCGNPPHRHGLHGRGGTERRGGTADGTSDPGCARPRAAGGTDRDARRGGLSLLPPEKPPAESHDVGSRLRFAPGIAPPANDL</sequence>
<organism evidence="3 4">
    <name type="scientific">Planifilum fimeticola</name>
    <dbReference type="NCBI Taxonomy" id="201975"/>
    <lineage>
        <taxon>Bacteria</taxon>
        <taxon>Bacillati</taxon>
        <taxon>Bacillota</taxon>
        <taxon>Bacilli</taxon>
        <taxon>Bacillales</taxon>
        <taxon>Thermoactinomycetaceae</taxon>
        <taxon>Planifilum</taxon>
    </lineage>
</organism>
<dbReference type="PANTHER" id="PTHR11014:SF122">
    <property type="entry name" value="AMIDOHYDROLASE AMHX"/>
    <property type="match status" value="1"/>
</dbReference>
<dbReference type="SUPFAM" id="SSF55031">
    <property type="entry name" value="Bacterial exopeptidase dimerisation domain"/>
    <property type="match status" value="1"/>
</dbReference>
<dbReference type="GO" id="GO:0016787">
    <property type="term" value="F:hydrolase activity"/>
    <property type="evidence" value="ECO:0007669"/>
    <property type="project" value="UniProtKB-KW"/>
</dbReference>
<keyword evidence="3" id="KW-0378">Hydrolase</keyword>
<dbReference type="NCBIfam" id="TIGR01891">
    <property type="entry name" value="amidohydrolases"/>
    <property type="match status" value="1"/>
</dbReference>
<gene>
    <name evidence="3" type="ORF">CLV97_10649</name>
</gene>
<dbReference type="Gene3D" id="3.40.630.10">
    <property type="entry name" value="Zn peptidases"/>
    <property type="match status" value="1"/>
</dbReference>
<feature type="compositionally biased region" description="Basic and acidic residues" evidence="1">
    <location>
        <begin position="327"/>
        <end position="336"/>
    </location>
</feature>
<dbReference type="InterPro" id="IPR002933">
    <property type="entry name" value="Peptidase_M20"/>
</dbReference>
<evidence type="ECO:0000256" key="1">
    <source>
        <dbReference type="SAM" id="MobiDB-lite"/>
    </source>
</evidence>
<keyword evidence="4" id="KW-1185">Reference proteome</keyword>
<dbReference type="InterPro" id="IPR017439">
    <property type="entry name" value="Amidohydrolase"/>
</dbReference>
<protein>
    <submittedName>
        <fullName evidence="3">Amidohydrolase</fullName>
    </submittedName>
</protein>
<accession>A0A2T0LGL1</accession>
<dbReference type="EMBL" id="PVNE01000006">
    <property type="protein sequence ID" value="PRX41439.1"/>
    <property type="molecule type" value="Genomic_DNA"/>
</dbReference>
<feature type="region of interest" description="Disordered" evidence="1">
    <location>
        <begin position="264"/>
        <end position="351"/>
    </location>
</feature>
<dbReference type="Pfam" id="PF01546">
    <property type="entry name" value="Peptidase_M20"/>
    <property type="match status" value="1"/>
</dbReference>
<dbReference type="InterPro" id="IPR011650">
    <property type="entry name" value="Peptidase_M20_dimer"/>
</dbReference>
<evidence type="ECO:0000259" key="2">
    <source>
        <dbReference type="Pfam" id="PF07687"/>
    </source>
</evidence>
<proteinExistence type="predicted"/>
<evidence type="ECO:0000313" key="3">
    <source>
        <dbReference type="EMBL" id="PRX41439.1"/>
    </source>
</evidence>
<dbReference type="PANTHER" id="PTHR11014">
    <property type="entry name" value="PEPTIDASE M20 FAMILY MEMBER"/>
    <property type="match status" value="1"/>
</dbReference>
<evidence type="ECO:0000313" key="4">
    <source>
        <dbReference type="Proteomes" id="UP000237797"/>
    </source>
</evidence>